<sequence length="668" mass="72168">MRIGFSVTDPGKTFMGALQSLGAGLWMGLLYLMKAVLLLLEWAFSLDLTRQAMPSARRTLARLQGQVFGDPWLMLAITLTGLWGMWHGLVQRRAVETLGGVAATVALLVLGLVVISRPAETVGRAAAWSNDAGLSVLAAGTTGTVDQPRRALAGALRGVFQNTVRNPWCALEFGSVNYCDTRLDDPARPTTAELWLAYPAQSWQRDRLHGAMKPPKKGGGFDPIGAAKSVLGMTDNRKLPDSVTKLVRRDPEAAKMQEAGGTFPRIALLGTVTVGLLGAVALFAYIGLKLLLAAAMTLLLLLIAPAMLIAPALGQSGRKTFIAWGQRLIGAIIAKLVYAVLLTVVLAASEVFTGLDLGWFGTWLMLGAFWWGVFLKRHDLTGFVTAGAPSVRGEGTGHTLSQGYYAWMLGRNLRHGAGMALSPARGAARAAVASRRDDRAATAAARADIASEHLDAQGRRALGAEHAEAEQITERRGALQHELAATDRRLRGFDEGLAAARATKASAPTPTAEQRALLARRTELRDLLAAPEVEQAAQLVRHRRRTETLTGEPVSQRDLEVYRARRGRELDAAADPTDPRHVAAAGIDSADFAAAAPEVRTELTEQVTRHLERERAQHAAAGGEPHNCGGGMPWVDPDELRRRTAEHRARIRDERRRRRAGEGVYRPR</sequence>
<gene>
    <name evidence="3" type="ORF">NBH00_08025</name>
</gene>
<feature type="transmembrane region" description="Helical" evidence="2">
    <location>
        <begin position="67"/>
        <end position="86"/>
    </location>
</feature>
<keyword evidence="2" id="KW-0472">Membrane</keyword>
<keyword evidence="4" id="KW-1185">Reference proteome</keyword>
<dbReference type="Proteomes" id="UP001056035">
    <property type="component" value="Chromosome"/>
</dbReference>
<feature type="compositionally biased region" description="Basic and acidic residues" evidence="1">
    <location>
        <begin position="638"/>
        <end position="654"/>
    </location>
</feature>
<feature type="transmembrane region" description="Helical" evidence="2">
    <location>
        <begin position="357"/>
        <end position="375"/>
    </location>
</feature>
<evidence type="ECO:0000256" key="1">
    <source>
        <dbReference type="SAM" id="MobiDB-lite"/>
    </source>
</evidence>
<feature type="transmembrane region" description="Helical" evidence="2">
    <location>
        <begin position="98"/>
        <end position="115"/>
    </location>
</feature>
<feature type="transmembrane region" description="Helical" evidence="2">
    <location>
        <begin position="266"/>
        <end position="286"/>
    </location>
</feature>
<name>A0ABY5DX57_9ACTN</name>
<feature type="transmembrane region" description="Helical" evidence="2">
    <location>
        <begin position="23"/>
        <end position="46"/>
    </location>
</feature>
<organism evidence="3 4">
    <name type="scientific">Paraconexibacter antarcticus</name>
    <dbReference type="NCBI Taxonomy" id="2949664"/>
    <lineage>
        <taxon>Bacteria</taxon>
        <taxon>Bacillati</taxon>
        <taxon>Actinomycetota</taxon>
        <taxon>Thermoleophilia</taxon>
        <taxon>Solirubrobacterales</taxon>
        <taxon>Paraconexibacteraceae</taxon>
        <taxon>Paraconexibacter</taxon>
    </lineage>
</organism>
<evidence type="ECO:0000313" key="3">
    <source>
        <dbReference type="EMBL" id="UTI66139.1"/>
    </source>
</evidence>
<accession>A0ABY5DX57</accession>
<feature type="region of interest" description="Disordered" evidence="1">
    <location>
        <begin position="615"/>
        <end position="668"/>
    </location>
</feature>
<evidence type="ECO:0000313" key="4">
    <source>
        <dbReference type="Proteomes" id="UP001056035"/>
    </source>
</evidence>
<reference evidence="3 4" key="1">
    <citation type="submission" date="2022-06" db="EMBL/GenBank/DDBJ databases">
        <title>Paraconexibacter antarcticus.</title>
        <authorList>
            <person name="Kim C.S."/>
        </authorList>
    </citation>
    <scope>NUCLEOTIDE SEQUENCE [LARGE SCALE GENOMIC DNA]</scope>
    <source>
        <strain evidence="3 4">02-257</strain>
    </source>
</reference>
<keyword evidence="2" id="KW-1133">Transmembrane helix</keyword>
<proteinExistence type="predicted"/>
<dbReference type="EMBL" id="CP098502">
    <property type="protein sequence ID" value="UTI66139.1"/>
    <property type="molecule type" value="Genomic_DNA"/>
</dbReference>
<evidence type="ECO:0000256" key="2">
    <source>
        <dbReference type="SAM" id="Phobius"/>
    </source>
</evidence>
<evidence type="ECO:0008006" key="5">
    <source>
        <dbReference type="Google" id="ProtNLM"/>
    </source>
</evidence>
<dbReference type="RefSeq" id="WP_254572816.1">
    <property type="nucleotide sequence ID" value="NZ_CP098502.1"/>
</dbReference>
<keyword evidence="2" id="KW-0812">Transmembrane</keyword>
<protein>
    <recommendedName>
        <fullName evidence="5">TrbL/VirB6 plasmid conjugal transfer protein</fullName>
    </recommendedName>
</protein>
<feature type="transmembrane region" description="Helical" evidence="2">
    <location>
        <begin position="292"/>
        <end position="316"/>
    </location>
</feature>
<feature type="transmembrane region" description="Helical" evidence="2">
    <location>
        <begin position="328"/>
        <end position="351"/>
    </location>
</feature>